<reference evidence="1 2" key="1">
    <citation type="submission" date="2017-02" db="EMBL/GenBank/DDBJ databases">
        <title>Genome sequence of Clostridium beijerinckii Br21.</title>
        <authorList>
            <person name="Fonseca B.C."/>
            <person name="Guazzaroni M.E."/>
            <person name="Riano-Pachon D.M."/>
            <person name="Reginatto V."/>
        </authorList>
    </citation>
    <scope>NUCLEOTIDE SEQUENCE [LARGE SCALE GENOMIC DNA]</scope>
    <source>
        <strain evidence="1 2">Br21</strain>
    </source>
</reference>
<accession>A0A1S9N373</accession>
<organism evidence="1 2">
    <name type="scientific">Clostridium beijerinckii</name>
    <name type="common">Clostridium MP</name>
    <dbReference type="NCBI Taxonomy" id="1520"/>
    <lineage>
        <taxon>Bacteria</taxon>
        <taxon>Bacillati</taxon>
        <taxon>Bacillota</taxon>
        <taxon>Clostridia</taxon>
        <taxon>Eubacteriales</taxon>
        <taxon>Clostridiaceae</taxon>
        <taxon>Clostridium</taxon>
    </lineage>
</organism>
<proteinExistence type="predicted"/>
<sequence>MINYREIIIIDKVDIPILVYGDNCIVHKHINKESDMKDIDDQIVKKFIRRKLFIHRVVFMQKKILQLSKKKLLNIRI</sequence>
<name>A0A1S9N373_CLOBE</name>
<dbReference type="Proteomes" id="UP000190959">
    <property type="component" value="Unassembled WGS sequence"/>
</dbReference>
<gene>
    <name evidence="1" type="ORF">CBEIBR21_19620</name>
</gene>
<protein>
    <submittedName>
        <fullName evidence="1">Uncharacterized protein</fullName>
    </submittedName>
</protein>
<comment type="caution">
    <text evidence="1">The sequence shown here is derived from an EMBL/GenBank/DDBJ whole genome shotgun (WGS) entry which is preliminary data.</text>
</comment>
<evidence type="ECO:0000313" key="1">
    <source>
        <dbReference type="EMBL" id="OOP71803.1"/>
    </source>
</evidence>
<evidence type="ECO:0000313" key="2">
    <source>
        <dbReference type="Proteomes" id="UP000190959"/>
    </source>
</evidence>
<dbReference type="AlphaFoldDB" id="A0A1S9N373"/>
<dbReference type="EMBL" id="MWMH01000007">
    <property type="protein sequence ID" value="OOP71803.1"/>
    <property type="molecule type" value="Genomic_DNA"/>
</dbReference>